<accession>A0A3M2M9M0</accession>
<dbReference type="Proteomes" id="UP000282674">
    <property type="component" value="Unassembled WGS sequence"/>
</dbReference>
<organism evidence="1 2">
    <name type="scientific">Actinomadura harenae</name>
    <dbReference type="NCBI Taxonomy" id="2483351"/>
    <lineage>
        <taxon>Bacteria</taxon>
        <taxon>Bacillati</taxon>
        <taxon>Actinomycetota</taxon>
        <taxon>Actinomycetes</taxon>
        <taxon>Streptosporangiales</taxon>
        <taxon>Thermomonosporaceae</taxon>
        <taxon>Actinomadura</taxon>
    </lineage>
</organism>
<dbReference type="EMBL" id="RFFG01000014">
    <property type="protein sequence ID" value="RMI45295.1"/>
    <property type="molecule type" value="Genomic_DNA"/>
</dbReference>
<reference evidence="1 2" key="1">
    <citation type="submission" date="2018-10" db="EMBL/GenBank/DDBJ databases">
        <title>Isolation from soil.</title>
        <authorList>
            <person name="Hu J."/>
        </authorList>
    </citation>
    <scope>NUCLEOTIDE SEQUENCE [LARGE SCALE GENOMIC DNA]</scope>
    <source>
        <strain evidence="1 2">NEAU-Ht49</strain>
    </source>
</reference>
<dbReference type="Pfam" id="PF01503">
    <property type="entry name" value="PRA-PH"/>
    <property type="match status" value="1"/>
</dbReference>
<gene>
    <name evidence="1" type="ORF">EBO15_10235</name>
</gene>
<keyword evidence="2" id="KW-1185">Reference proteome</keyword>
<name>A0A3M2M9M0_9ACTN</name>
<dbReference type="Gene3D" id="1.10.287.1080">
    <property type="entry name" value="MazG-like"/>
    <property type="match status" value="1"/>
</dbReference>
<sequence>MLHATSSRPDPDQMARLAEDITDRLREHFPLEGEGVRQALALAEEAGEFLAAYRRWSGRARRAGTLDDVAAELADVLITTYVTARVLGIPLGHIPELLPDDDPDLPVIRLFRLAAWFLDSYVNNDGKGAEVYLTSIATAAQDAATTIGIDLCAAVDAKVQILYARGWRDPR</sequence>
<dbReference type="OrthoDB" id="3476786at2"/>
<protein>
    <submittedName>
        <fullName evidence="1">Uncharacterized protein</fullName>
    </submittedName>
</protein>
<evidence type="ECO:0000313" key="2">
    <source>
        <dbReference type="Proteomes" id="UP000282674"/>
    </source>
</evidence>
<dbReference type="AlphaFoldDB" id="A0A3M2M9M0"/>
<comment type="caution">
    <text evidence="1">The sequence shown here is derived from an EMBL/GenBank/DDBJ whole genome shotgun (WGS) entry which is preliminary data.</text>
</comment>
<evidence type="ECO:0000313" key="1">
    <source>
        <dbReference type="EMBL" id="RMI45295.1"/>
    </source>
</evidence>
<dbReference type="InterPro" id="IPR021130">
    <property type="entry name" value="PRib-ATP_PPHydrolase-like"/>
</dbReference>
<proteinExistence type="predicted"/>
<dbReference type="SUPFAM" id="SSF101386">
    <property type="entry name" value="all-alpha NTP pyrophosphatases"/>
    <property type="match status" value="1"/>
</dbReference>
<dbReference type="RefSeq" id="WP_122194100.1">
    <property type="nucleotide sequence ID" value="NZ_JBHSKC010000033.1"/>
</dbReference>